<feature type="compositionally biased region" description="Low complexity" evidence="1">
    <location>
        <begin position="45"/>
        <end position="58"/>
    </location>
</feature>
<feature type="transmembrane region" description="Helical" evidence="2">
    <location>
        <begin position="188"/>
        <end position="213"/>
    </location>
</feature>
<dbReference type="RefSeq" id="WP_086583201.1">
    <property type="nucleotide sequence ID" value="NZ_MUIZ01000007.1"/>
</dbReference>
<dbReference type="Proteomes" id="UP000194606">
    <property type="component" value="Unassembled WGS sequence"/>
</dbReference>
<feature type="region of interest" description="Disordered" evidence="1">
    <location>
        <begin position="1"/>
        <end position="90"/>
    </location>
</feature>
<protein>
    <submittedName>
        <fullName evidence="3">Uncharacterized protein</fullName>
    </submittedName>
</protein>
<evidence type="ECO:0000313" key="3">
    <source>
        <dbReference type="EMBL" id="OUK03722.1"/>
    </source>
</evidence>
<comment type="caution">
    <text evidence="3">The sequence shown here is derived from an EMBL/GenBank/DDBJ whole genome shotgun (WGS) entry which is preliminary data.</text>
</comment>
<dbReference type="AlphaFoldDB" id="A0A252CAZ4"/>
<evidence type="ECO:0000256" key="2">
    <source>
        <dbReference type="SAM" id="Phobius"/>
    </source>
</evidence>
<sequence length="221" mass="24717">MAEDKDKIVETPEVPEVETMEEDGVGVTPAGKQEETLIVSETERSVSPVSEPVEIVETTTEEEVTAPDVASKDEILPEKEETEAPQVSPFDYADEPFLADNRVKSGITPKWNWGAMAMPVFFGVANRSYLGLLSLLVCIPWLGWIFGIVWAIVFGINGERWALQNPDNRYRDEEEFRKVMDGWNRAGLVAFIIGAVVIVLLLLFFMILGAAIFSNMDQLQY</sequence>
<dbReference type="EMBL" id="MUIZ01000007">
    <property type="protein sequence ID" value="OUK03722.1"/>
    <property type="molecule type" value="Genomic_DNA"/>
</dbReference>
<feature type="compositionally biased region" description="Acidic residues" evidence="1">
    <location>
        <begin position="13"/>
        <end position="24"/>
    </location>
</feature>
<keyword evidence="2" id="KW-1133">Transmembrane helix</keyword>
<organism evidence="3 4">
    <name type="scientific">Lactococcus petauri</name>
    <dbReference type="NCBI Taxonomy" id="1940789"/>
    <lineage>
        <taxon>Bacteria</taxon>
        <taxon>Bacillati</taxon>
        <taxon>Bacillota</taxon>
        <taxon>Bacilli</taxon>
        <taxon>Lactobacillales</taxon>
        <taxon>Streptococcaceae</taxon>
        <taxon>Lactococcus</taxon>
    </lineage>
</organism>
<gene>
    <name evidence="3" type="ORF">BZZ03_10050</name>
</gene>
<feature type="transmembrane region" description="Helical" evidence="2">
    <location>
        <begin position="129"/>
        <end position="156"/>
    </location>
</feature>
<accession>A0A252CAZ4</accession>
<proteinExistence type="predicted"/>
<feature type="compositionally biased region" description="Basic and acidic residues" evidence="1">
    <location>
        <begin position="70"/>
        <end position="79"/>
    </location>
</feature>
<evidence type="ECO:0000256" key="1">
    <source>
        <dbReference type="SAM" id="MobiDB-lite"/>
    </source>
</evidence>
<keyword evidence="2" id="KW-0472">Membrane</keyword>
<reference evidence="3 4" key="1">
    <citation type="submission" date="2017-02" db="EMBL/GenBank/DDBJ databases">
        <authorList>
            <person name="Peterson S.W."/>
        </authorList>
    </citation>
    <scope>NUCLEOTIDE SEQUENCE [LARGE SCALE GENOMIC DNA]</scope>
    <source>
        <strain evidence="3">159469</strain>
    </source>
</reference>
<name>A0A252CAZ4_9LACT</name>
<keyword evidence="2" id="KW-0812">Transmembrane</keyword>
<feature type="compositionally biased region" description="Basic and acidic residues" evidence="1">
    <location>
        <begin position="1"/>
        <end position="10"/>
    </location>
</feature>
<evidence type="ECO:0000313" key="4">
    <source>
        <dbReference type="Proteomes" id="UP000194606"/>
    </source>
</evidence>